<evidence type="ECO:0000256" key="3">
    <source>
        <dbReference type="ARBA" id="ARBA00022833"/>
    </source>
</evidence>
<dbReference type="SMART" id="SM00980">
    <property type="entry name" value="THAP"/>
    <property type="match status" value="1"/>
</dbReference>
<gene>
    <name evidence="8" type="ORF">Hamer_G009812</name>
</gene>
<dbReference type="Proteomes" id="UP000747542">
    <property type="component" value="Unassembled WGS sequence"/>
</dbReference>
<sequence length="482" mass="54799">MVKRCCYGLCDTDSRYEDRLKGGVYFIPFPKKSNKEKCLKWIKACGRPHSQLNVDKINRSTYICSKHFINGGPSDRYPDPIPTENSPSITTKQKLRRKGKRLIKSNEKIPSEQLKDEPQNIKRTKWQPSPISLLDPSMDTVVLQNLERNPQKTDAIQLREGALAGKSECNKSQENVTEESGVRKQQLRALSCESTLQFLKDPTHVFNGEKVQFVKCLREADQIFDGLKKKEVWRLIYDFAVKYNNIIHNPICDFDGLGDSSWFQKFIERHPNVPIKKKNNSRASQKVNLNSNNVNTLQDTVPDLILAGSDPVTNCNIQMDNNKNSNSSPKSCLIKKDHPHVPESKNSSFWYKWLHDVIGDNVKEDDSVVLNSDVSQGECSGNYGSNQSGVNGETVTVKEEDFVAMEENSVFVKEEDLLGKGSDSAIIKDISEEENIIFIKNEDIHKEEESIFIKKEEAFEEAYEDALMNIEGPVCSKKRNSL</sequence>
<dbReference type="GO" id="GO:0003677">
    <property type="term" value="F:DNA binding"/>
    <property type="evidence" value="ECO:0007669"/>
    <property type="project" value="UniProtKB-UniRule"/>
</dbReference>
<dbReference type="OrthoDB" id="8121579at2759"/>
<keyword evidence="2 5" id="KW-0863">Zinc-finger</keyword>
<comment type="caution">
    <text evidence="8">The sequence shown here is derived from an EMBL/GenBank/DDBJ whole genome shotgun (WGS) entry which is preliminary data.</text>
</comment>
<keyword evidence="4 5" id="KW-0238">DNA-binding</keyword>
<evidence type="ECO:0000256" key="4">
    <source>
        <dbReference type="ARBA" id="ARBA00023125"/>
    </source>
</evidence>
<dbReference type="GO" id="GO:0008270">
    <property type="term" value="F:zinc ion binding"/>
    <property type="evidence" value="ECO:0007669"/>
    <property type="project" value="UniProtKB-KW"/>
</dbReference>
<evidence type="ECO:0000256" key="5">
    <source>
        <dbReference type="PROSITE-ProRule" id="PRU00309"/>
    </source>
</evidence>
<dbReference type="AlphaFoldDB" id="A0A8J5N9Z1"/>
<feature type="domain" description="THAP-type" evidence="7">
    <location>
        <begin position="1"/>
        <end position="85"/>
    </location>
</feature>
<feature type="compositionally biased region" description="Basic and acidic residues" evidence="6">
    <location>
        <begin position="104"/>
        <end position="120"/>
    </location>
</feature>
<evidence type="ECO:0000256" key="2">
    <source>
        <dbReference type="ARBA" id="ARBA00022771"/>
    </source>
</evidence>
<feature type="compositionally biased region" description="Polar residues" evidence="6">
    <location>
        <begin position="83"/>
        <end position="92"/>
    </location>
</feature>
<dbReference type="Pfam" id="PF05485">
    <property type="entry name" value="THAP"/>
    <property type="match status" value="1"/>
</dbReference>
<name>A0A8J5N9Z1_HOMAM</name>
<evidence type="ECO:0000313" key="9">
    <source>
        <dbReference type="Proteomes" id="UP000747542"/>
    </source>
</evidence>
<dbReference type="EMBL" id="JAHLQT010004633">
    <property type="protein sequence ID" value="KAG7175796.1"/>
    <property type="molecule type" value="Genomic_DNA"/>
</dbReference>
<keyword evidence="3" id="KW-0862">Zinc</keyword>
<proteinExistence type="predicted"/>
<feature type="region of interest" description="Disordered" evidence="6">
    <location>
        <begin position="74"/>
        <end position="123"/>
    </location>
</feature>
<evidence type="ECO:0000256" key="1">
    <source>
        <dbReference type="ARBA" id="ARBA00022723"/>
    </source>
</evidence>
<feature type="compositionally biased region" description="Basic residues" evidence="6">
    <location>
        <begin position="93"/>
        <end position="103"/>
    </location>
</feature>
<organism evidence="8 9">
    <name type="scientific">Homarus americanus</name>
    <name type="common">American lobster</name>
    <dbReference type="NCBI Taxonomy" id="6706"/>
    <lineage>
        <taxon>Eukaryota</taxon>
        <taxon>Metazoa</taxon>
        <taxon>Ecdysozoa</taxon>
        <taxon>Arthropoda</taxon>
        <taxon>Crustacea</taxon>
        <taxon>Multicrustacea</taxon>
        <taxon>Malacostraca</taxon>
        <taxon>Eumalacostraca</taxon>
        <taxon>Eucarida</taxon>
        <taxon>Decapoda</taxon>
        <taxon>Pleocyemata</taxon>
        <taxon>Astacidea</taxon>
        <taxon>Nephropoidea</taxon>
        <taxon>Nephropidae</taxon>
        <taxon>Homarus</taxon>
    </lineage>
</organism>
<evidence type="ECO:0000259" key="7">
    <source>
        <dbReference type="PROSITE" id="PS50950"/>
    </source>
</evidence>
<evidence type="ECO:0000313" key="8">
    <source>
        <dbReference type="EMBL" id="KAG7175796.1"/>
    </source>
</evidence>
<evidence type="ECO:0000256" key="6">
    <source>
        <dbReference type="SAM" id="MobiDB-lite"/>
    </source>
</evidence>
<dbReference type="PROSITE" id="PS50950">
    <property type="entry name" value="ZF_THAP"/>
    <property type="match status" value="1"/>
</dbReference>
<keyword evidence="9" id="KW-1185">Reference proteome</keyword>
<accession>A0A8J5N9Z1</accession>
<reference evidence="8" key="1">
    <citation type="journal article" date="2021" name="Sci. Adv.">
        <title>The American lobster genome reveals insights on longevity, neural, and immune adaptations.</title>
        <authorList>
            <person name="Polinski J.M."/>
            <person name="Zimin A.V."/>
            <person name="Clark K.F."/>
            <person name="Kohn A.B."/>
            <person name="Sadowski N."/>
            <person name="Timp W."/>
            <person name="Ptitsyn A."/>
            <person name="Khanna P."/>
            <person name="Romanova D.Y."/>
            <person name="Williams P."/>
            <person name="Greenwood S.J."/>
            <person name="Moroz L.L."/>
            <person name="Walt D.R."/>
            <person name="Bodnar A.G."/>
        </authorList>
    </citation>
    <scope>NUCLEOTIDE SEQUENCE</scope>
    <source>
        <strain evidence="8">GMGI-L3</strain>
    </source>
</reference>
<dbReference type="InterPro" id="IPR006612">
    <property type="entry name" value="THAP_Znf"/>
</dbReference>
<protein>
    <submittedName>
        <fullName evidence="8">Putative THAP-like domain-containing protein 2</fullName>
    </submittedName>
</protein>
<keyword evidence="1" id="KW-0479">Metal-binding</keyword>